<name>C8WLV3_EGGLE</name>
<protein>
    <recommendedName>
        <fullName evidence="3">DUF551 domain-containing protein</fullName>
    </recommendedName>
</protein>
<evidence type="ECO:0008006" key="3">
    <source>
        <dbReference type="Google" id="ProtNLM"/>
    </source>
</evidence>
<evidence type="ECO:0000313" key="2">
    <source>
        <dbReference type="Proteomes" id="UP000001377"/>
    </source>
</evidence>
<dbReference type="STRING" id="479437.Elen_2614"/>
<reference evidence="1 2" key="1">
    <citation type="journal article" date="2009" name="Stand. Genomic Sci.">
        <title>Complete genome sequence of Eggerthella lenta type strain (IPP VPI 0255).</title>
        <authorList>
            <person name="Saunders E."/>
            <person name="Pukall R."/>
            <person name="Abt B."/>
            <person name="Lapidus A."/>
            <person name="Glavina Del Rio T."/>
            <person name="Copeland A."/>
            <person name="Tice H."/>
            <person name="Cheng J.F."/>
            <person name="Lucas S."/>
            <person name="Chen F."/>
            <person name="Nolan M."/>
            <person name="Bruce D."/>
            <person name="Goodwin L."/>
            <person name="Pitluck S."/>
            <person name="Ivanova N."/>
            <person name="Mavromatis K."/>
            <person name="Ovchinnikova G."/>
            <person name="Pati A."/>
            <person name="Chen A."/>
            <person name="Palaniappan K."/>
            <person name="Land M."/>
            <person name="Hauser L."/>
            <person name="Chang Y.J."/>
            <person name="Jeffries C.D."/>
            <person name="Chain P."/>
            <person name="Meincke L."/>
            <person name="Sims D."/>
            <person name="Brettin T."/>
            <person name="Detter J.C."/>
            <person name="Goker M."/>
            <person name="Bristow J."/>
            <person name="Eisen J.A."/>
            <person name="Markowitz V."/>
            <person name="Hugenholtz P."/>
            <person name="Kyrpides N.C."/>
            <person name="Klenk H.P."/>
            <person name="Han C."/>
        </authorList>
    </citation>
    <scope>NUCLEOTIDE SEQUENCE [LARGE SCALE GENOMIC DNA]</scope>
    <source>
        <strain evidence="2">ATCC 25559 / DSM 2243 / CCUG 17323 / JCM 9979 / KCTC 3265 / NCTC 11813 / VPI 0255 / 1899 B</strain>
    </source>
</reference>
<dbReference type="EMBL" id="CP001726">
    <property type="protein sequence ID" value="ACV56566.1"/>
    <property type="molecule type" value="Genomic_DNA"/>
</dbReference>
<keyword evidence="2" id="KW-1185">Reference proteome</keyword>
<organism evidence="1 2">
    <name type="scientific">Eggerthella lenta (strain ATCC 25559 / DSM 2243 / CCUG 17323 / JCM 9979 / KCTC 3265 / NCTC 11813 / VPI 0255 / 1899 B)</name>
    <name type="common">Eubacterium lentum</name>
    <dbReference type="NCBI Taxonomy" id="479437"/>
    <lineage>
        <taxon>Bacteria</taxon>
        <taxon>Bacillati</taxon>
        <taxon>Actinomycetota</taxon>
        <taxon>Coriobacteriia</taxon>
        <taxon>Eggerthellales</taxon>
        <taxon>Eggerthellaceae</taxon>
        <taxon>Eggerthella</taxon>
    </lineage>
</organism>
<dbReference type="Proteomes" id="UP000001377">
    <property type="component" value="Chromosome"/>
</dbReference>
<dbReference type="BioCyc" id="ELEN479437:G1GFY-2636-MONOMER"/>
<dbReference type="AlphaFoldDB" id="C8WLV3"/>
<dbReference type="KEGG" id="ele:Elen_2614"/>
<sequence length="67" mass="7276">MSATWHDIAKEEPPAGILVLCQGAHGELFLGVHVGLGYFAVPNSRGGRIAVAWHELPEPYLPKEKTL</sequence>
<dbReference type="HOGENOM" id="CLU_2805655_0_0_11"/>
<proteinExistence type="predicted"/>
<dbReference type="PaxDb" id="479437-Elen_2614"/>
<gene>
    <name evidence="1" type="ordered locus">Elen_2614</name>
</gene>
<accession>C8WLV3</accession>
<evidence type="ECO:0000313" key="1">
    <source>
        <dbReference type="EMBL" id="ACV56566.1"/>
    </source>
</evidence>